<name>A0AAU9C5N8_9GAMM</name>
<dbReference type="RefSeq" id="WP_317704836.1">
    <property type="nucleotide sequence ID" value="NZ_AP024714.1"/>
</dbReference>
<dbReference type="InterPro" id="IPR032033">
    <property type="entry name" value="Cytochrome_P460"/>
</dbReference>
<protein>
    <recommendedName>
        <fullName evidence="1">Cytochrome P460 domain-containing protein</fullName>
    </recommendedName>
</protein>
<dbReference type="KEGG" id="mcau:MIT9_P2020"/>
<organism evidence="2 3">
    <name type="scientific">Methylomarinovum caldicuralii</name>
    <dbReference type="NCBI Taxonomy" id="438856"/>
    <lineage>
        <taxon>Bacteria</taxon>
        <taxon>Pseudomonadati</taxon>
        <taxon>Pseudomonadota</taxon>
        <taxon>Gammaproteobacteria</taxon>
        <taxon>Methylococcales</taxon>
        <taxon>Methylothermaceae</taxon>
        <taxon>Methylomarinovum</taxon>
    </lineage>
</organism>
<dbReference type="Pfam" id="PF16694">
    <property type="entry name" value="Cytochrome_P460"/>
    <property type="match status" value="1"/>
</dbReference>
<sequence length="123" mass="13548">MLGVSHRDDNQSLRAIVGNTTAMTAARNGNTNPWPDGTILGKLVWKDSRHPLWQPALVPGELSHIEFMVKDSKKYANTGGWGFARWVGMELKPLNNDGGKPCFECQKAAAETDFVFTRPAPLP</sequence>
<dbReference type="CDD" id="cd20753">
    <property type="entry name" value="cyt_P460_Mc-like"/>
    <property type="match status" value="1"/>
</dbReference>
<dbReference type="Gene3D" id="3.50.70.20">
    <property type="entry name" value="Cytochrome P460"/>
    <property type="match status" value="1"/>
</dbReference>
<dbReference type="InterPro" id="IPR038142">
    <property type="entry name" value="Cytochrome_P460_sp"/>
</dbReference>
<evidence type="ECO:0000259" key="1">
    <source>
        <dbReference type="Pfam" id="PF16694"/>
    </source>
</evidence>
<dbReference type="AlphaFoldDB" id="A0AAU9C5N8"/>
<evidence type="ECO:0000313" key="2">
    <source>
        <dbReference type="EMBL" id="BCX82434.1"/>
    </source>
</evidence>
<accession>A0AAU9C5N8</accession>
<reference evidence="3" key="1">
    <citation type="journal article" date="2024" name="Int. J. Syst. Evol. Microbiol.">
        <title>Methylomarinovum tepidoasis sp. nov., a moderately thermophilic methanotroph of the family Methylothermaceae isolated from a deep-sea hydrothermal field.</title>
        <authorList>
            <person name="Hirayama H."/>
            <person name="Takaki Y."/>
            <person name="Abe M."/>
            <person name="Miyazaki M."/>
            <person name="Uematsu K."/>
            <person name="Matsui Y."/>
            <person name="Takai K."/>
        </authorList>
    </citation>
    <scope>NUCLEOTIDE SEQUENCE [LARGE SCALE GENOMIC DNA]</scope>
    <source>
        <strain evidence="3">IT-9</strain>
    </source>
</reference>
<dbReference type="Proteomes" id="UP001321825">
    <property type="component" value="Chromosome"/>
</dbReference>
<keyword evidence="3" id="KW-1185">Reference proteome</keyword>
<feature type="domain" description="Cytochrome P460" evidence="1">
    <location>
        <begin position="4"/>
        <end position="117"/>
    </location>
</feature>
<evidence type="ECO:0000313" key="3">
    <source>
        <dbReference type="Proteomes" id="UP001321825"/>
    </source>
</evidence>
<dbReference type="EMBL" id="AP024714">
    <property type="protein sequence ID" value="BCX82434.1"/>
    <property type="molecule type" value="Genomic_DNA"/>
</dbReference>
<gene>
    <name evidence="2" type="ORF">MIT9_P2020</name>
</gene>
<proteinExistence type="predicted"/>